<evidence type="ECO:0000256" key="2">
    <source>
        <dbReference type="ARBA" id="ARBA00022980"/>
    </source>
</evidence>
<dbReference type="SMART" id="SM00316">
    <property type="entry name" value="S1"/>
    <property type="match status" value="3"/>
</dbReference>
<dbReference type="GO" id="GO:0006412">
    <property type="term" value="P:translation"/>
    <property type="evidence" value="ECO:0007669"/>
    <property type="project" value="TreeGrafter"/>
</dbReference>
<name>A0AAW6T176_9BACI</name>
<dbReference type="GO" id="GO:0003735">
    <property type="term" value="F:structural constituent of ribosome"/>
    <property type="evidence" value="ECO:0007669"/>
    <property type="project" value="TreeGrafter"/>
</dbReference>
<comment type="similarity">
    <text evidence="1">Belongs to the bacterial ribosomal protein bS1 family.</text>
</comment>
<evidence type="ECO:0000256" key="1">
    <source>
        <dbReference type="ARBA" id="ARBA00006767"/>
    </source>
</evidence>
<dbReference type="GeneID" id="79870180"/>
<dbReference type="RefSeq" id="WP_058005840.1">
    <property type="nucleotide sequence ID" value="NZ_BOQX01000010.1"/>
</dbReference>
<protein>
    <submittedName>
        <fullName evidence="5">30S ribosomal protein S1</fullName>
    </submittedName>
</protein>
<dbReference type="SUPFAM" id="SSF50249">
    <property type="entry name" value="Nucleic acid-binding proteins"/>
    <property type="match status" value="2"/>
</dbReference>
<dbReference type="InterPro" id="IPR003029">
    <property type="entry name" value="S1_domain"/>
</dbReference>
<feature type="domain" description="S1 motif" evidence="4">
    <location>
        <begin position="133"/>
        <end position="201"/>
    </location>
</feature>
<dbReference type="EMBL" id="JAROYP010000014">
    <property type="protein sequence ID" value="MDH5163298.1"/>
    <property type="molecule type" value="Genomic_DNA"/>
</dbReference>
<evidence type="ECO:0000259" key="4">
    <source>
        <dbReference type="PROSITE" id="PS50126"/>
    </source>
</evidence>
<dbReference type="GO" id="GO:0022627">
    <property type="term" value="C:cytosolic small ribosomal subunit"/>
    <property type="evidence" value="ECO:0007669"/>
    <property type="project" value="TreeGrafter"/>
</dbReference>
<dbReference type="Gene3D" id="2.40.50.140">
    <property type="entry name" value="Nucleic acid-binding proteins"/>
    <property type="match status" value="2"/>
</dbReference>
<dbReference type="InterPro" id="IPR012340">
    <property type="entry name" value="NA-bd_OB-fold"/>
</dbReference>
<evidence type="ECO:0000256" key="3">
    <source>
        <dbReference type="ARBA" id="ARBA00023274"/>
    </source>
</evidence>
<dbReference type="PROSITE" id="PS50126">
    <property type="entry name" value="S1"/>
    <property type="match status" value="3"/>
</dbReference>
<feature type="domain" description="S1 motif" evidence="4">
    <location>
        <begin position="43"/>
        <end position="116"/>
    </location>
</feature>
<proteinExistence type="inferred from homology"/>
<keyword evidence="2 5" id="KW-0689">Ribosomal protein</keyword>
<organism evidence="5 6">
    <name type="scientific">Heyndrickxia oleronia</name>
    <dbReference type="NCBI Taxonomy" id="38875"/>
    <lineage>
        <taxon>Bacteria</taxon>
        <taxon>Bacillati</taxon>
        <taxon>Bacillota</taxon>
        <taxon>Bacilli</taxon>
        <taxon>Bacillales</taxon>
        <taxon>Bacillaceae</taxon>
        <taxon>Heyndrickxia</taxon>
    </lineage>
</organism>
<dbReference type="AlphaFoldDB" id="A0AAW6T176"/>
<dbReference type="PANTHER" id="PTHR10724:SF7">
    <property type="entry name" value="SMALL RIBOSOMAL SUBUNIT PROTEIN BS1C"/>
    <property type="match status" value="1"/>
</dbReference>
<accession>A0AAW6T176</accession>
<feature type="domain" description="S1 motif" evidence="4">
    <location>
        <begin position="214"/>
        <end position="278"/>
    </location>
</feature>
<keyword evidence="3" id="KW-0687">Ribonucleoprotein</keyword>
<dbReference type="Proteomes" id="UP001159179">
    <property type="component" value="Unassembled WGS sequence"/>
</dbReference>
<gene>
    <name evidence="5" type="ORF">P5X88_20395</name>
</gene>
<evidence type="ECO:0000313" key="5">
    <source>
        <dbReference type="EMBL" id="MDH5163298.1"/>
    </source>
</evidence>
<sequence length="282" mass="32093">MSDQALSVLVEGYDPEKALEALHENNVDVSEDWQSIYAARQNGTIMQGELIGIETPEADKTYGIIQVGFVRGFLPLQEAGEEIQSIKQFRELIGSKIVFKVTNLIREEEQFVASRKNALEHMQSATWKRLKEDQEVIAVVRNVRMKKVKLEIGGVSVNMPADEYDYKFIEDLRDELKVGDHLRVKVISLDSENKQVKVSAKALKENLWDNIAKHLRIKGEYVGTITGIAEFGVFVNIRGNVDALTPHLKFDKFKKGDRVLVRLLEIQPEKQHIRAKIVRKLG</sequence>
<evidence type="ECO:0000313" key="6">
    <source>
        <dbReference type="Proteomes" id="UP001159179"/>
    </source>
</evidence>
<reference evidence="5" key="1">
    <citation type="submission" date="2023-03" db="EMBL/GenBank/DDBJ databases">
        <title>Bacterial isolates from washroom surfaces on a university campus.</title>
        <authorList>
            <person name="Holman D.B."/>
            <person name="Gzyl K.E."/>
            <person name="Taheri A.E."/>
        </authorList>
    </citation>
    <scope>NUCLEOTIDE SEQUENCE</scope>
    <source>
        <strain evidence="5">RD03</strain>
    </source>
</reference>
<dbReference type="GO" id="GO:0003729">
    <property type="term" value="F:mRNA binding"/>
    <property type="evidence" value="ECO:0007669"/>
    <property type="project" value="TreeGrafter"/>
</dbReference>
<dbReference type="PANTHER" id="PTHR10724">
    <property type="entry name" value="30S RIBOSOMAL PROTEIN S1"/>
    <property type="match status" value="1"/>
</dbReference>
<comment type="caution">
    <text evidence="5">The sequence shown here is derived from an EMBL/GenBank/DDBJ whole genome shotgun (WGS) entry which is preliminary data.</text>
</comment>
<dbReference type="InterPro" id="IPR050437">
    <property type="entry name" value="Ribos_protein_bS1-like"/>
</dbReference>